<dbReference type="PANTHER" id="PTHR30572:SF4">
    <property type="entry name" value="ABC TRANSPORTER PERMEASE YTRF"/>
    <property type="match status" value="1"/>
</dbReference>
<evidence type="ECO:0000256" key="1">
    <source>
        <dbReference type="ARBA" id="ARBA00004651"/>
    </source>
</evidence>
<dbReference type="EMBL" id="CP097092">
    <property type="protein sequence ID" value="UQF78431.1"/>
    <property type="molecule type" value="Genomic_DNA"/>
</dbReference>
<comment type="similarity">
    <text evidence="6">Belongs to the ABC-4 integral membrane protein family.</text>
</comment>
<feature type="transmembrane region" description="Helical" evidence="7">
    <location>
        <begin position="21"/>
        <end position="42"/>
    </location>
</feature>
<comment type="subcellular location">
    <subcellularLocation>
        <location evidence="1">Cell membrane</location>
        <topology evidence="1">Multi-pass membrane protein</topology>
    </subcellularLocation>
</comment>
<evidence type="ECO:0000259" key="9">
    <source>
        <dbReference type="Pfam" id="PF12704"/>
    </source>
</evidence>
<keyword evidence="3 7" id="KW-0812">Transmembrane</keyword>
<sequence>MRLMDLLRETLSALNANRGRSLLTVLGIVIGISAVIAMTALIDGIKYSLVSSLGLNQSRMVMIYAWPDREVTQQDLEMLQLSVPGYELVTGIDSTMARVNSAEKQFDARIIGCTPDYFTVMGLKASVGSLFTKSDVDDTSRNVLLDKLSAEKLFGSADASIGQVVRINNDSYTIVGVVDSGPNGGGQGDTLLAYMPYSTYSARLTGTKTISQVFGYARENVDMKALADETKSWLLDWFNIPSAQAEDRVTVMTLSSIIEQMNATLMSFQVLVTATASISLLVGGIGIMNMMLTNVTERIREIGLRKALGARASDITKQFLCESILICIMGGVIGIALGYAGAWGLAGSFGSMIQLETGITPIITPNIVMITSGICIGIGLIFGYWPARRASKLNPVESLRYQ</sequence>
<dbReference type="InterPro" id="IPR050250">
    <property type="entry name" value="Macrolide_Exporter_MacB"/>
</dbReference>
<evidence type="ECO:0000256" key="4">
    <source>
        <dbReference type="ARBA" id="ARBA00022989"/>
    </source>
</evidence>
<feature type="transmembrane region" description="Helical" evidence="7">
    <location>
        <begin position="362"/>
        <end position="385"/>
    </location>
</feature>
<evidence type="ECO:0000313" key="10">
    <source>
        <dbReference type="EMBL" id="UQF78431.1"/>
    </source>
</evidence>
<dbReference type="GO" id="GO:0005886">
    <property type="term" value="C:plasma membrane"/>
    <property type="evidence" value="ECO:0007669"/>
    <property type="project" value="UniProtKB-SubCell"/>
</dbReference>
<organism evidence="10 11">
    <name type="scientific">Lancefieldella parvula</name>
    <dbReference type="NCBI Taxonomy" id="1382"/>
    <lineage>
        <taxon>Bacteria</taxon>
        <taxon>Bacillati</taxon>
        <taxon>Actinomycetota</taxon>
        <taxon>Coriobacteriia</taxon>
        <taxon>Coriobacteriales</taxon>
        <taxon>Atopobiaceae</taxon>
        <taxon>Lancefieldella</taxon>
    </lineage>
</organism>
<evidence type="ECO:0000313" key="11">
    <source>
        <dbReference type="Proteomes" id="UP000831562"/>
    </source>
</evidence>
<accession>A0A9E7DBG1</accession>
<dbReference type="Proteomes" id="UP000831562">
    <property type="component" value="Chromosome"/>
</dbReference>
<feature type="transmembrane region" description="Helical" evidence="7">
    <location>
        <begin position="270"/>
        <end position="292"/>
    </location>
</feature>
<dbReference type="InterPro" id="IPR003838">
    <property type="entry name" value="ABC3_permease_C"/>
</dbReference>
<feature type="domain" description="MacB-like periplasmic core" evidence="9">
    <location>
        <begin position="21"/>
        <end position="230"/>
    </location>
</feature>
<keyword evidence="4 7" id="KW-1133">Transmembrane helix</keyword>
<evidence type="ECO:0000256" key="6">
    <source>
        <dbReference type="ARBA" id="ARBA00038076"/>
    </source>
</evidence>
<feature type="domain" description="ABC3 transporter permease C-terminal" evidence="8">
    <location>
        <begin position="276"/>
        <end position="395"/>
    </location>
</feature>
<dbReference type="Pfam" id="PF12704">
    <property type="entry name" value="MacB_PCD"/>
    <property type="match status" value="1"/>
</dbReference>
<dbReference type="GO" id="GO:0022857">
    <property type="term" value="F:transmembrane transporter activity"/>
    <property type="evidence" value="ECO:0007669"/>
    <property type="project" value="TreeGrafter"/>
</dbReference>
<evidence type="ECO:0000259" key="8">
    <source>
        <dbReference type="Pfam" id="PF02687"/>
    </source>
</evidence>
<evidence type="ECO:0000256" key="5">
    <source>
        <dbReference type="ARBA" id="ARBA00023136"/>
    </source>
</evidence>
<dbReference type="InterPro" id="IPR025857">
    <property type="entry name" value="MacB_PCD"/>
</dbReference>
<evidence type="ECO:0000256" key="2">
    <source>
        <dbReference type="ARBA" id="ARBA00022475"/>
    </source>
</evidence>
<feature type="transmembrane region" description="Helical" evidence="7">
    <location>
        <begin position="319"/>
        <end position="342"/>
    </location>
</feature>
<keyword evidence="5 7" id="KW-0472">Membrane</keyword>
<dbReference type="Pfam" id="PF02687">
    <property type="entry name" value="FtsX"/>
    <property type="match status" value="1"/>
</dbReference>
<gene>
    <name evidence="10" type="ORF">M3I19_01675</name>
</gene>
<dbReference type="PANTHER" id="PTHR30572">
    <property type="entry name" value="MEMBRANE COMPONENT OF TRANSPORTER-RELATED"/>
    <property type="match status" value="1"/>
</dbReference>
<keyword evidence="2" id="KW-1003">Cell membrane</keyword>
<reference evidence="10" key="1">
    <citation type="submission" date="2022-05" db="EMBL/GenBank/DDBJ databases">
        <title>Using nanopore sequencing to obtain complete genomes from saliva samples.</title>
        <authorList>
            <person name="Baker J.L."/>
        </authorList>
    </citation>
    <scope>NUCLEOTIDE SEQUENCE</scope>
    <source>
        <strain evidence="10">JCVI-JB-Lp32</strain>
    </source>
</reference>
<evidence type="ECO:0000256" key="3">
    <source>
        <dbReference type="ARBA" id="ARBA00022692"/>
    </source>
</evidence>
<dbReference type="AlphaFoldDB" id="A0A9E7DBG1"/>
<protein>
    <submittedName>
        <fullName evidence="10">ABC transporter permease</fullName>
    </submittedName>
</protein>
<name>A0A9E7DBG1_9ACTN</name>
<proteinExistence type="inferred from homology"/>
<evidence type="ECO:0000256" key="7">
    <source>
        <dbReference type="SAM" id="Phobius"/>
    </source>
</evidence>